<dbReference type="AlphaFoldDB" id="A0AAE4CXX9"/>
<gene>
    <name evidence="2" type="ORF">J2S44_007323</name>
</gene>
<name>A0AAE4CXX9_9ACTN</name>
<sequence>MAAILTAVNLNLTGRRDHTKWARETSVEVMMAFVDASFAGKDAVKSAIRDGGPDAWPPSPDARCRADALTAKEQMRTMQSRLRLLSTPEVVDAAQMLRAATGEYVRLLDADRATAVDRDADMRRRLWWLRQSFINEAKKALTLPRAWRRLPRTKPSEAVAATGPTSPTRITPGE</sequence>
<dbReference type="Proteomes" id="UP001183629">
    <property type="component" value="Unassembled WGS sequence"/>
</dbReference>
<feature type="compositionally biased region" description="Polar residues" evidence="1">
    <location>
        <begin position="163"/>
        <end position="174"/>
    </location>
</feature>
<evidence type="ECO:0000313" key="2">
    <source>
        <dbReference type="EMBL" id="MDR7327073.1"/>
    </source>
</evidence>
<proteinExistence type="predicted"/>
<reference evidence="2 3" key="1">
    <citation type="submission" date="2023-07" db="EMBL/GenBank/DDBJ databases">
        <title>Sequencing the genomes of 1000 actinobacteria strains.</title>
        <authorList>
            <person name="Klenk H.-P."/>
        </authorList>
    </citation>
    <scope>NUCLEOTIDE SEQUENCE [LARGE SCALE GENOMIC DNA]</scope>
    <source>
        <strain evidence="2 3">DSM 44711</strain>
    </source>
</reference>
<comment type="caution">
    <text evidence="2">The sequence shown here is derived from an EMBL/GenBank/DDBJ whole genome shotgun (WGS) entry which is preliminary data.</text>
</comment>
<keyword evidence="3" id="KW-1185">Reference proteome</keyword>
<evidence type="ECO:0000256" key="1">
    <source>
        <dbReference type="SAM" id="MobiDB-lite"/>
    </source>
</evidence>
<accession>A0AAE4CXX9</accession>
<dbReference type="EMBL" id="JAVDYC010000001">
    <property type="protein sequence ID" value="MDR7327073.1"/>
    <property type="molecule type" value="Genomic_DNA"/>
</dbReference>
<feature type="region of interest" description="Disordered" evidence="1">
    <location>
        <begin position="154"/>
        <end position="174"/>
    </location>
</feature>
<organism evidence="2 3">
    <name type="scientific">Catenuloplanes niger</name>
    <dbReference type="NCBI Taxonomy" id="587534"/>
    <lineage>
        <taxon>Bacteria</taxon>
        <taxon>Bacillati</taxon>
        <taxon>Actinomycetota</taxon>
        <taxon>Actinomycetes</taxon>
        <taxon>Micromonosporales</taxon>
        <taxon>Micromonosporaceae</taxon>
        <taxon>Catenuloplanes</taxon>
    </lineage>
</organism>
<protein>
    <submittedName>
        <fullName evidence="2">Uncharacterized protein</fullName>
    </submittedName>
</protein>
<evidence type="ECO:0000313" key="3">
    <source>
        <dbReference type="Proteomes" id="UP001183629"/>
    </source>
</evidence>